<dbReference type="InterPro" id="IPR016181">
    <property type="entry name" value="Acyl_CoA_acyltransferase"/>
</dbReference>
<feature type="domain" description="Glycine N-acyltransferase C-terminal" evidence="5">
    <location>
        <begin position="217"/>
        <end position="288"/>
    </location>
</feature>
<dbReference type="InterPro" id="IPR010313">
    <property type="entry name" value="Glycine_N-acyltransferase"/>
</dbReference>
<dbReference type="GO" id="GO:0047961">
    <property type="term" value="F:glycine N-acyltransferase activity"/>
    <property type="evidence" value="ECO:0007669"/>
    <property type="project" value="InterPro"/>
</dbReference>
<evidence type="ECO:0000313" key="7">
    <source>
        <dbReference type="RefSeq" id="XP_032825152.1"/>
    </source>
</evidence>
<dbReference type="KEGG" id="pmrn:116950999"/>
<proteinExistence type="inferred from homology"/>
<dbReference type="Pfam" id="PF06021">
    <property type="entry name" value="Gly_acyl_tr_N"/>
    <property type="match status" value="1"/>
</dbReference>
<reference evidence="7" key="1">
    <citation type="submission" date="2025-08" db="UniProtKB">
        <authorList>
            <consortium name="RefSeq"/>
        </authorList>
    </citation>
    <scope>IDENTIFICATION</scope>
    <source>
        <tissue evidence="7">Sperm</tissue>
    </source>
</reference>
<dbReference type="RefSeq" id="XP_032825152.1">
    <property type="nucleotide sequence ID" value="XM_032969261.1"/>
</dbReference>
<dbReference type="InterPro" id="IPR015938">
    <property type="entry name" value="Glycine_N-acyltransferase_N"/>
</dbReference>
<dbReference type="InterPro" id="IPR013652">
    <property type="entry name" value="Glycine_N-acyltransferase_C"/>
</dbReference>
<dbReference type="Gene3D" id="3.40.630.30">
    <property type="match status" value="1"/>
</dbReference>
<keyword evidence="2 3" id="KW-0012">Acyltransferase</keyword>
<dbReference type="PANTHER" id="PTHR15298">
    <property type="entry name" value="L-COA N-ACYLTRANSFERASE-RELATED"/>
    <property type="match status" value="1"/>
</dbReference>
<evidence type="ECO:0000259" key="5">
    <source>
        <dbReference type="Pfam" id="PF08444"/>
    </source>
</evidence>
<dbReference type="Pfam" id="PF08444">
    <property type="entry name" value="Gly_acyl_tr_C"/>
    <property type="match status" value="1"/>
</dbReference>
<keyword evidence="6" id="KW-1185">Reference proteome</keyword>
<dbReference type="SUPFAM" id="SSF55729">
    <property type="entry name" value="Acyl-CoA N-acyltransferases (Nat)"/>
    <property type="match status" value="1"/>
</dbReference>
<dbReference type="Proteomes" id="UP001318040">
    <property type="component" value="Chromosome 41"/>
</dbReference>
<evidence type="ECO:0000256" key="1">
    <source>
        <dbReference type="ARBA" id="ARBA00022679"/>
    </source>
</evidence>
<comment type="similarity">
    <text evidence="3">Belongs to the glycine N-acyltransferase family.</text>
</comment>
<keyword evidence="1 3" id="KW-0808">Transferase</keyword>
<evidence type="ECO:0000313" key="6">
    <source>
        <dbReference type="Proteomes" id="UP001318040"/>
    </source>
</evidence>
<sequence>MCGGVKCRYGIPNSKEELVKQLIEGLSSSLEWRPLHYHAVPSPGKNGAQHWRGTRPGLHRSRTNGSCMSGPSDIYVDSWPNFQAVVVQPREQAGEKPFMPSYSTFSLNPSSLAGLLFNVVEWKKPFMLAGIDVDLKERVDDLAARKNVRLSWPSPYYMFTTNDPATLRIPNSKSGLKTAMLNTSHAELVCDSWKYKGHPDSLRLIQTCIKNGFPNSCVLDASGSPVAWILGHSYGALGFAFVRPDYRKKGLLLQCMAAILPTLNEDFPLFAYINEENTRSLQWATKIGLSKPIDHGFAWVTAEPWSVLS</sequence>
<feature type="domain" description="Glycine N-acyltransferase N-terminal" evidence="4">
    <location>
        <begin position="73"/>
        <end position="211"/>
    </location>
</feature>
<evidence type="ECO:0000259" key="4">
    <source>
        <dbReference type="Pfam" id="PF06021"/>
    </source>
</evidence>
<name>A0AAJ7TYV7_PETMA</name>
<gene>
    <name evidence="7" type="primary">LOC116950999</name>
</gene>
<accession>A0AAJ7TYV7</accession>
<dbReference type="PANTHER" id="PTHR15298:SF1">
    <property type="entry name" value="GLYCINE N-ACYLTRANSFERASE-LIKE PROTEIN"/>
    <property type="match status" value="1"/>
</dbReference>
<dbReference type="AlphaFoldDB" id="A0AAJ7TYV7"/>
<evidence type="ECO:0000256" key="3">
    <source>
        <dbReference type="RuleBase" id="RU368002"/>
    </source>
</evidence>
<evidence type="ECO:0000256" key="2">
    <source>
        <dbReference type="ARBA" id="ARBA00023315"/>
    </source>
</evidence>
<protein>
    <recommendedName>
        <fullName evidence="3">Glycine N-acyltransferase-like protein</fullName>
        <ecNumber evidence="3">2.3.1.-</ecNumber>
    </recommendedName>
</protein>
<organism evidence="6 7">
    <name type="scientific">Petromyzon marinus</name>
    <name type="common">Sea lamprey</name>
    <dbReference type="NCBI Taxonomy" id="7757"/>
    <lineage>
        <taxon>Eukaryota</taxon>
        <taxon>Metazoa</taxon>
        <taxon>Chordata</taxon>
        <taxon>Craniata</taxon>
        <taxon>Vertebrata</taxon>
        <taxon>Cyclostomata</taxon>
        <taxon>Hyperoartia</taxon>
        <taxon>Petromyzontiformes</taxon>
        <taxon>Petromyzontidae</taxon>
        <taxon>Petromyzon</taxon>
    </lineage>
</organism>
<dbReference type="EC" id="2.3.1.-" evidence="3"/>
<dbReference type="GO" id="GO:0005739">
    <property type="term" value="C:mitochondrion"/>
    <property type="evidence" value="ECO:0007669"/>
    <property type="project" value="InterPro"/>
</dbReference>